<accession>A0A6C0IUQ5</accession>
<keyword evidence="1" id="KW-0472">Membrane</keyword>
<feature type="transmembrane region" description="Helical" evidence="1">
    <location>
        <begin position="76"/>
        <end position="98"/>
    </location>
</feature>
<keyword evidence="1" id="KW-1133">Transmembrane helix</keyword>
<organism evidence="2">
    <name type="scientific">viral metagenome</name>
    <dbReference type="NCBI Taxonomy" id="1070528"/>
    <lineage>
        <taxon>unclassified sequences</taxon>
        <taxon>metagenomes</taxon>
        <taxon>organismal metagenomes</taxon>
    </lineage>
</organism>
<sequence length="119" mass="13984">MQQIVDSSFQIFGKYFQSVNTLFYVLYGLAVLGIAAFNIEYLMIFKTIIHSFICLFLIVRFHPYREHTLSRYDSNIIFSAAIILLLNMGIIDTIYGYVEKYKIEKRVTNIIELTNKLHE</sequence>
<keyword evidence="1" id="KW-0812">Transmembrane</keyword>
<evidence type="ECO:0000256" key="1">
    <source>
        <dbReference type="SAM" id="Phobius"/>
    </source>
</evidence>
<reference evidence="2" key="1">
    <citation type="journal article" date="2020" name="Nature">
        <title>Giant virus diversity and host interactions through global metagenomics.</title>
        <authorList>
            <person name="Schulz F."/>
            <person name="Roux S."/>
            <person name="Paez-Espino D."/>
            <person name="Jungbluth S."/>
            <person name="Walsh D.A."/>
            <person name="Denef V.J."/>
            <person name="McMahon K.D."/>
            <person name="Konstantinidis K.T."/>
            <person name="Eloe-Fadrosh E.A."/>
            <person name="Kyrpides N.C."/>
            <person name="Woyke T."/>
        </authorList>
    </citation>
    <scope>NUCLEOTIDE SEQUENCE</scope>
    <source>
        <strain evidence="2">GVMAG-M-3300024261-8</strain>
    </source>
</reference>
<protein>
    <submittedName>
        <fullName evidence="2">Uncharacterized protein</fullName>
    </submittedName>
</protein>
<evidence type="ECO:0000313" key="2">
    <source>
        <dbReference type="EMBL" id="QHT95557.1"/>
    </source>
</evidence>
<name>A0A6C0IUQ5_9ZZZZ</name>
<dbReference type="AlphaFoldDB" id="A0A6C0IUQ5"/>
<dbReference type="EMBL" id="MN740241">
    <property type="protein sequence ID" value="QHT95557.1"/>
    <property type="molecule type" value="Genomic_DNA"/>
</dbReference>
<feature type="transmembrane region" description="Helical" evidence="1">
    <location>
        <begin position="44"/>
        <end position="64"/>
    </location>
</feature>
<feature type="transmembrane region" description="Helical" evidence="1">
    <location>
        <begin position="15"/>
        <end position="37"/>
    </location>
</feature>
<proteinExistence type="predicted"/>